<name>F2IET5_FLUTR</name>
<dbReference type="EMBL" id="CP002542">
    <property type="protein sequence ID" value="AEA45652.1"/>
    <property type="molecule type" value="Genomic_DNA"/>
</dbReference>
<organism evidence="1 2">
    <name type="scientific">Fluviicola taffensis (strain DSM 16823 / NCIMB 13979 / RW262)</name>
    <dbReference type="NCBI Taxonomy" id="755732"/>
    <lineage>
        <taxon>Bacteria</taxon>
        <taxon>Pseudomonadati</taxon>
        <taxon>Bacteroidota</taxon>
        <taxon>Flavobacteriia</taxon>
        <taxon>Flavobacteriales</taxon>
        <taxon>Crocinitomicaceae</taxon>
        <taxon>Fluviicola</taxon>
    </lineage>
</organism>
<accession>F2IET5</accession>
<evidence type="ECO:0000313" key="1">
    <source>
        <dbReference type="EMBL" id="AEA45652.1"/>
    </source>
</evidence>
<dbReference type="AlphaFoldDB" id="F2IET5"/>
<keyword evidence="2" id="KW-1185">Reference proteome</keyword>
<dbReference type="Proteomes" id="UP000007463">
    <property type="component" value="Chromosome"/>
</dbReference>
<proteinExistence type="predicted"/>
<dbReference type="HOGENOM" id="CLU_1452450_0_0_10"/>
<dbReference type="KEGG" id="fte:Fluta_3684"/>
<protein>
    <submittedName>
        <fullName evidence="1">Uncharacterized protein</fullName>
    </submittedName>
</protein>
<dbReference type="STRING" id="755732.Fluta_3684"/>
<gene>
    <name evidence="1" type="ordered locus">Fluta_3684</name>
</gene>
<reference evidence="2" key="2">
    <citation type="submission" date="2011-02" db="EMBL/GenBank/DDBJ databases">
        <title>The complete genome of Fluviicola taffensis DSM 16823.</title>
        <authorList>
            <consortium name="US DOE Joint Genome Institute (JGI-PGF)"/>
            <person name="Lucas S."/>
            <person name="Copeland A."/>
            <person name="Lapidus A."/>
            <person name="Bruce D."/>
            <person name="Goodwin L."/>
            <person name="Pitluck S."/>
            <person name="Kyrpides N."/>
            <person name="Mavromatis K."/>
            <person name="Ivanova N."/>
            <person name="Mikhailova N."/>
            <person name="Pagani I."/>
            <person name="Chertkov O."/>
            <person name="Detter J.C."/>
            <person name="Han C."/>
            <person name="Tapia R."/>
            <person name="Land M."/>
            <person name="Hauser L."/>
            <person name="Markowitz V."/>
            <person name="Cheng J.-F."/>
            <person name="Hugenholtz P."/>
            <person name="Woyke T."/>
            <person name="Wu D."/>
            <person name="Tindall B."/>
            <person name="Pomrenke H.G."/>
            <person name="Brambilla E."/>
            <person name="Klenk H.-P."/>
            <person name="Eisen J.A."/>
        </authorList>
    </citation>
    <scope>NUCLEOTIDE SEQUENCE [LARGE SCALE GENOMIC DNA]</scope>
    <source>
        <strain evidence="2">DSM 16823 / RW262 / RW262</strain>
    </source>
</reference>
<reference evidence="1 2" key="1">
    <citation type="journal article" date="2011" name="Stand. Genomic Sci.">
        <title>Complete genome sequence of the gliding freshwater bacterium Fluviicola taffensis type strain (RW262).</title>
        <authorList>
            <person name="Woyke T."/>
            <person name="Chertkov O."/>
            <person name="Lapidus A."/>
            <person name="Nolan M."/>
            <person name="Lucas S."/>
            <person name="Del Rio T.G."/>
            <person name="Tice H."/>
            <person name="Cheng J.F."/>
            <person name="Tapia R."/>
            <person name="Han C."/>
            <person name="Goodwin L."/>
            <person name="Pitluck S."/>
            <person name="Liolios K."/>
            <person name="Pagani I."/>
            <person name="Ivanova N."/>
            <person name="Huntemann M."/>
            <person name="Mavromatis K."/>
            <person name="Mikhailova N."/>
            <person name="Pati A."/>
            <person name="Chen A."/>
            <person name="Palaniappan K."/>
            <person name="Land M."/>
            <person name="Hauser L."/>
            <person name="Brambilla E.M."/>
            <person name="Rohde M."/>
            <person name="Mwirichia R."/>
            <person name="Sikorski J."/>
            <person name="Tindall B.J."/>
            <person name="Goker M."/>
            <person name="Bristow J."/>
            <person name="Eisen J.A."/>
            <person name="Markowitz V."/>
            <person name="Hugenholtz P."/>
            <person name="Klenk H.P."/>
            <person name="Kyrpides N.C."/>
        </authorList>
    </citation>
    <scope>NUCLEOTIDE SEQUENCE [LARGE SCALE GENOMIC DNA]</scope>
    <source>
        <strain evidence="2">DSM 16823 / RW262 / RW262</strain>
    </source>
</reference>
<sequence>MTIEELIEKSVFSSDSNYNGMFTKHLIPEEYSPLSERNICGCWLLVFKSKEIKNTWVEIYNTFKTFLAQNEDMSRVLAFEAIHHLDELTIVQNRGFNEAYTTSSYSEFLEDGSCKPNEWILRDLQNLQKAISELPEFRCDSMNQKEIIKKMIHESFIEPNSELKWTEPWTIYLPSISSKDLEKWTK</sequence>
<evidence type="ECO:0000313" key="2">
    <source>
        <dbReference type="Proteomes" id="UP000007463"/>
    </source>
</evidence>